<evidence type="ECO:0000313" key="2">
    <source>
        <dbReference type="Proteomes" id="UP000789525"/>
    </source>
</evidence>
<proteinExistence type="predicted"/>
<dbReference type="Proteomes" id="UP000789525">
    <property type="component" value="Unassembled WGS sequence"/>
</dbReference>
<organism evidence="1 2">
    <name type="scientific">Acaulospora colombiana</name>
    <dbReference type="NCBI Taxonomy" id="27376"/>
    <lineage>
        <taxon>Eukaryota</taxon>
        <taxon>Fungi</taxon>
        <taxon>Fungi incertae sedis</taxon>
        <taxon>Mucoromycota</taxon>
        <taxon>Glomeromycotina</taxon>
        <taxon>Glomeromycetes</taxon>
        <taxon>Diversisporales</taxon>
        <taxon>Acaulosporaceae</taxon>
        <taxon>Acaulospora</taxon>
    </lineage>
</organism>
<protein>
    <submittedName>
        <fullName evidence="1">2037_t:CDS:1</fullName>
    </submittedName>
</protein>
<sequence>INTSNAKLIGFQIILGLGVGVALQNAVIAIQAEWADRDELIPQATSIVTFFQLFGGVLGIAIAGAVFSTRFHDGIEKYAPGLDPQLVEAIRSALSVVATLPADIQAKVLQAYVEAL</sequence>
<reference evidence="1" key="1">
    <citation type="submission" date="2021-06" db="EMBL/GenBank/DDBJ databases">
        <authorList>
            <person name="Kallberg Y."/>
            <person name="Tangrot J."/>
            <person name="Rosling A."/>
        </authorList>
    </citation>
    <scope>NUCLEOTIDE SEQUENCE</scope>
    <source>
        <strain evidence="1">CL356</strain>
    </source>
</reference>
<feature type="non-terminal residue" evidence="1">
    <location>
        <position position="116"/>
    </location>
</feature>
<gene>
    <name evidence="1" type="ORF">ACOLOM_LOCUS13814</name>
</gene>
<keyword evidence="2" id="KW-1185">Reference proteome</keyword>
<name>A0ACA9R0F4_9GLOM</name>
<accession>A0ACA9R0F4</accession>
<comment type="caution">
    <text evidence="1">The sequence shown here is derived from an EMBL/GenBank/DDBJ whole genome shotgun (WGS) entry which is preliminary data.</text>
</comment>
<dbReference type="EMBL" id="CAJVPT010065075">
    <property type="protein sequence ID" value="CAG8771341.1"/>
    <property type="molecule type" value="Genomic_DNA"/>
</dbReference>
<evidence type="ECO:0000313" key="1">
    <source>
        <dbReference type="EMBL" id="CAG8771341.1"/>
    </source>
</evidence>
<feature type="non-terminal residue" evidence="1">
    <location>
        <position position="1"/>
    </location>
</feature>